<keyword evidence="9 12" id="KW-1133">Transmembrane helix</keyword>
<protein>
    <submittedName>
        <fullName evidence="14">Cell volume regulation protein A</fullName>
    </submittedName>
</protein>
<dbReference type="SMART" id="SM01091">
    <property type="entry name" value="CorC_HlyC"/>
    <property type="match status" value="1"/>
</dbReference>
<dbReference type="NCBIfam" id="NF003716">
    <property type="entry name" value="PRK05326.1-3"/>
    <property type="match status" value="1"/>
</dbReference>
<dbReference type="PANTHER" id="PTHR32507">
    <property type="entry name" value="NA(+)/H(+) ANTIPORTER 1"/>
    <property type="match status" value="1"/>
</dbReference>
<dbReference type="Proteomes" id="UP000031627">
    <property type="component" value="Chromosome"/>
</dbReference>
<dbReference type="InterPro" id="IPR038770">
    <property type="entry name" value="Na+/solute_symporter_sf"/>
</dbReference>
<dbReference type="Pfam" id="PF00999">
    <property type="entry name" value="Na_H_Exchanger"/>
    <property type="match status" value="1"/>
</dbReference>
<evidence type="ECO:0000256" key="11">
    <source>
        <dbReference type="ARBA" id="ARBA00023136"/>
    </source>
</evidence>
<dbReference type="InterPro" id="IPR016169">
    <property type="entry name" value="FAD-bd_PCMH_sub2"/>
</dbReference>
<sequence length="570" mass="62484">MYTFFIIGSILVFVSILLSSFSSRLGIPILFVFLVLGMLTGSDGIVGIDFDNYPSAYVISNLSLAIILLDGGMRTKRSSLKVVLAPALSLATFGVVITAVLTGLAAMFLFKFNLIQGLLVGAIIGSTDAAAVFSLLGDKGLNERVSSTLEIESGSNDPMAVFLTATLVNIIAAGQNKLNWMFLLHFIQQFGLGIILGLGGGWILLQLINRISLANGLYPLLALSGGVLIFSVTSLLDGSGILAIYLCGFLLGNSPIKNKNGILQTFDGMAWLSQIGMFVILGLLINPSDLLKIILPAIILSIWLIIAVRPFSVLTILLFFKEFTIRERLFISWVGLRGAVPIILAVFPMIAGIKNATLYFNLAFFVVLVSLILQGTTVGFAAKKARVTIPPSSDPINRISLDIYPTNSWEQFIYQLHEDKWCIGAALRDLRMPRETQISALFRNNILINPTNNTRLKAGDILCIIGKECDLPILGKIFSQSPFISIDQKFFGEFIIDAKTSIHDFAKIYGLELEKNIDPRKSLNEFMIHMIGGTPVIGDQIEWKKIIWTVAEKDNENNIIKVGVRFVENQ</sequence>
<feature type="transmembrane region" description="Helical" evidence="12">
    <location>
        <begin position="268"/>
        <end position="287"/>
    </location>
</feature>
<organism evidence="14 15">
    <name type="scientific">Candidatus Tachikawaea gelatinosa</name>
    <dbReference type="NCBI Taxonomy" id="1410383"/>
    <lineage>
        <taxon>Bacteria</taxon>
        <taxon>Pseudomonadati</taxon>
        <taxon>Pseudomonadota</taxon>
        <taxon>Gammaproteobacteria</taxon>
        <taxon>Enterobacterales</taxon>
        <taxon>Enterobacteriaceae</taxon>
        <taxon>Candidatus Tachikawaea</taxon>
    </lineage>
</organism>
<dbReference type="GO" id="GO:0006813">
    <property type="term" value="P:potassium ion transport"/>
    <property type="evidence" value="ECO:0007669"/>
    <property type="project" value="UniProtKB-KW"/>
</dbReference>
<dbReference type="GO" id="GO:0015297">
    <property type="term" value="F:antiporter activity"/>
    <property type="evidence" value="ECO:0007669"/>
    <property type="project" value="UniProtKB-KW"/>
</dbReference>
<evidence type="ECO:0000259" key="13">
    <source>
        <dbReference type="PROSITE" id="PS51202"/>
    </source>
</evidence>
<feature type="transmembrane region" description="Helical" evidence="12">
    <location>
        <begin position="54"/>
        <end position="71"/>
    </location>
</feature>
<keyword evidence="10" id="KW-0406">Ion transport</keyword>
<dbReference type="GO" id="GO:0005886">
    <property type="term" value="C:plasma membrane"/>
    <property type="evidence" value="ECO:0007669"/>
    <property type="project" value="UniProtKB-SubCell"/>
</dbReference>
<feature type="domain" description="RCK C-terminal" evidence="13">
    <location>
        <begin position="399"/>
        <end position="480"/>
    </location>
</feature>
<dbReference type="AlphaFoldDB" id="A0A090ASH0"/>
<accession>A0A090ASH0</accession>
<keyword evidence="3" id="KW-0050">Antiport</keyword>
<dbReference type="GO" id="GO:0008324">
    <property type="term" value="F:monoatomic cation transmembrane transporter activity"/>
    <property type="evidence" value="ECO:0007669"/>
    <property type="project" value="InterPro"/>
</dbReference>
<dbReference type="Gene3D" id="3.30.70.1450">
    <property type="entry name" value="Regulator of K+ conductance, C-terminal domain"/>
    <property type="match status" value="1"/>
</dbReference>
<dbReference type="NCBIfam" id="NF003714">
    <property type="entry name" value="PRK05326.1-1"/>
    <property type="match status" value="1"/>
</dbReference>
<dbReference type="NCBIfam" id="NF003715">
    <property type="entry name" value="PRK05326.1-2"/>
    <property type="match status" value="1"/>
</dbReference>
<keyword evidence="4" id="KW-1003">Cell membrane</keyword>
<dbReference type="InterPro" id="IPR005170">
    <property type="entry name" value="Transptr-assoc_dom"/>
</dbReference>
<dbReference type="Pfam" id="PF02080">
    <property type="entry name" value="TrkA_C"/>
    <property type="match status" value="1"/>
</dbReference>
<feature type="transmembrane region" description="Helical" evidence="12">
    <location>
        <begin position="293"/>
        <end position="318"/>
    </location>
</feature>
<proteinExistence type="predicted"/>
<name>A0A090ASH0_9ENTR</name>
<dbReference type="EMBL" id="AP014521">
    <property type="protein sequence ID" value="BAP58815.1"/>
    <property type="molecule type" value="Genomic_DNA"/>
</dbReference>
<evidence type="ECO:0000256" key="10">
    <source>
        <dbReference type="ARBA" id="ARBA00023065"/>
    </source>
</evidence>
<dbReference type="GO" id="GO:0050660">
    <property type="term" value="F:flavin adenine dinucleotide binding"/>
    <property type="evidence" value="ECO:0007669"/>
    <property type="project" value="InterPro"/>
</dbReference>
<comment type="subcellular location">
    <subcellularLocation>
        <location evidence="1">Cell membrane</location>
        <topology evidence="1">Multi-pass membrane protein</topology>
    </subcellularLocation>
</comment>
<dbReference type="Gene3D" id="1.20.1530.20">
    <property type="match status" value="1"/>
</dbReference>
<evidence type="ECO:0000256" key="5">
    <source>
        <dbReference type="ARBA" id="ARBA00022519"/>
    </source>
</evidence>
<keyword evidence="7 12" id="KW-0812">Transmembrane</keyword>
<evidence type="ECO:0000256" key="6">
    <source>
        <dbReference type="ARBA" id="ARBA00022538"/>
    </source>
</evidence>
<keyword evidence="15" id="KW-1185">Reference proteome</keyword>
<dbReference type="InterPro" id="IPR006037">
    <property type="entry name" value="RCK_C"/>
</dbReference>
<dbReference type="SUPFAM" id="SSF116726">
    <property type="entry name" value="TrkA C-terminal domain-like"/>
    <property type="match status" value="1"/>
</dbReference>
<evidence type="ECO:0000256" key="9">
    <source>
        <dbReference type="ARBA" id="ARBA00022989"/>
    </source>
</evidence>
<evidence type="ECO:0000256" key="12">
    <source>
        <dbReference type="SAM" id="Phobius"/>
    </source>
</evidence>
<evidence type="ECO:0000256" key="7">
    <source>
        <dbReference type="ARBA" id="ARBA00022692"/>
    </source>
</evidence>
<feature type="transmembrane region" description="Helical" evidence="12">
    <location>
        <begin position="114"/>
        <end position="136"/>
    </location>
</feature>
<dbReference type="Pfam" id="PF03471">
    <property type="entry name" value="CorC_HlyC"/>
    <property type="match status" value="1"/>
</dbReference>
<evidence type="ECO:0000256" key="4">
    <source>
        <dbReference type="ARBA" id="ARBA00022475"/>
    </source>
</evidence>
<dbReference type="KEGG" id="sbw:TGUWTKB_5910"/>
<dbReference type="PROSITE" id="PS51202">
    <property type="entry name" value="RCK_C"/>
    <property type="match status" value="1"/>
</dbReference>
<evidence type="ECO:0000313" key="15">
    <source>
        <dbReference type="Proteomes" id="UP000031627"/>
    </source>
</evidence>
<evidence type="ECO:0000256" key="8">
    <source>
        <dbReference type="ARBA" id="ARBA00022958"/>
    </source>
</evidence>
<dbReference type="SUPFAM" id="SSF56176">
    <property type="entry name" value="FAD-binding/transporter-associated domain-like"/>
    <property type="match status" value="1"/>
</dbReference>
<dbReference type="HOGENOM" id="CLU_005912_9_2_6"/>
<evidence type="ECO:0000256" key="3">
    <source>
        <dbReference type="ARBA" id="ARBA00022449"/>
    </source>
</evidence>
<dbReference type="Gene3D" id="3.30.465.10">
    <property type="match status" value="1"/>
</dbReference>
<dbReference type="RefSeq" id="WP_232501624.1">
    <property type="nucleotide sequence ID" value="NZ_AP014521.1"/>
</dbReference>
<keyword evidence="6" id="KW-0633">Potassium transport</keyword>
<gene>
    <name evidence="14" type="primary">cvrA</name>
    <name evidence="14" type="ORF">TGUWTKB_5910</name>
</gene>
<reference evidence="15" key="1">
    <citation type="submission" date="2013-11" db="EMBL/GenBank/DDBJ databases">
        <title>Symbiont-containing voluminous jelly as an extraordinary maternal gift for overwintering insect nymphs.</title>
        <authorList>
            <person name="Kaiwa N."/>
            <person name="Hosokawa T."/>
            <person name="Nikoh N."/>
            <person name="Meng X.Y."/>
            <person name="Tanahashi M."/>
            <person name="Moriyama M."/>
            <person name="Maeda T."/>
            <person name="Yamaguchi K."/>
            <person name="Shigenobu S."/>
            <person name="Ito M."/>
            <person name="Fukatsu T."/>
        </authorList>
    </citation>
    <scope>NUCLEOTIDE SEQUENCE [LARGE SCALE GENOMIC DNA]</scope>
    <source>
        <strain evidence="15">UwTKB</strain>
    </source>
</reference>
<evidence type="ECO:0000313" key="14">
    <source>
        <dbReference type="EMBL" id="BAP58815.1"/>
    </source>
</evidence>
<feature type="transmembrane region" description="Helical" evidence="12">
    <location>
        <begin position="359"/>
        <end position="382"/>
    </location>
</feature>
<dbReference type="InterPro" id="IPR036721">
    <property type="entry name" value="RCK_C_sf"/>
</dbReference>
<keyword evidence="5" id="KW-0997">Cell inner membrane</keyword>
<feature type="transmembrane region" description="Helical" evidence="12">
    <location>
        <begin position="83"/>
        <end position="108"/>
    </location>
</feature>
<dbReference type="GO" id="GO:1902600">
    <property type="term" value="P:proton transmembrane transport"/>
    <property type="evidence" value="ECO:0007669"/>
    <property type="project" value="InterPro"/>
</dbReference>
<dbReference type="PANTHER" id="PTHR32507:SF7">
    <property type="entry name" value="K(+)_H(+) ANTIPORTER NHAP2"/>
    <property type="match status" value="1"/>
</dbReference>
<dbReference type="STRING" id="1410383.TGUWTKB_5910"/>
<dbReference type="InterPro" id="IPR006153">
    <property type="entry name" value="Cation/H_exchanger_TM"/>
</dbReference>
<evidence type="ECO:0000256" key="1">
    <source>
        <dbReference type="ARBA" id="ARBA00004651"/>
    </source>
</evidence>
<feature type="transmembrane region" description="Helical" evidence="12">
    <location>
        <begin position="180"/>
        <end position="205"/>
    </location>
</feature>
<feature type="transmembrane region" description="Helical" evidence="12">
    <location>
        <begin position="29"/>
        <end position="48"/>
    </location>
</feature>
<keyword evidence="2" id="KW-0813">Transport</keyword>
<evidence type="ECO:0000256" key="2">
    <source>
        <dbReference type="ARBA" id="ARBA00022448"/>
    </source>
</evidence>
<feature type="transmembrane region" description="Helical" evidence="12">
    <location>
        <begin position="330"/>
        <end position="353"/>
    </location>
</feature>
<reference evidence="14 15" key="2">
    <citation type="journal article" date="2014" name="Curr. Biol.">
        <title>Symbiont-Supplemented Maternal Investment Underpinning Host's Ecological Adaptation.</title>
        <authorList>
            <person name="Kaiwa N."/>
            <person name="Hosokawa T."/>
            <person name="Nikoh N."/>
            <person name="Tanahashi M."/>
            <person name="Moriyama M."/>
            <person name="Meng X.Y."/>
            <person name="Maeda T."/>
            <person name="Yamaguchi K."/>
            <person name="Shigenobu S."/>
            <person name="Ito M."/>
            <person name="Fukatsu T."/>
        </authorList>
    </citation>
    <scope>NUCLEOTIDE SEQUENCE [LARGE SCALE GENOMIC DNA]</scope>
    <source>
        <strain evidence="14 15">UwTKB</strain>
    </source>
</reference>
<keyword evidence="11 12" id="KW-0472">Membrane</keyword>
<dbReference type="InterPro" id="IPR036318">
    <property type="entry name" value="FAD-bd_PCMH-like_sf"/>
</dbReference>
<feature type="transmembrane region" description="Helical" evidence="12">
    <location>
        <begin position="6"/>
        <end position="22"/>
    </location>
</feature>
<keyword evidence="8" id="KW-0630">Potassium</keyword>